<keyword evidence="3" id="KW-0808">Transferase</keyword>
<dbReference type="InterPro" id="IPR010987">
    <property type="entry name" value="Glutathione-S-Trfase_C-like"/>
</dbReference>
<sequence>MRKLEGMKLHQGDGPNSYRVRIFLAEKDIEVPMVWVDFGKMEHRAPEFLELNSLGQIPVLEFDDGTVITESVAICRYFEALHPTPPLFGANAVEQGKVEMWNRRVEFEIFGTIGNVALHTQEFFKHRLTQFPAFAETQRELVPQKWAWLDREMADGRPFIAGDSFSVADITGMTVSWLGEVFGMPVPEGLPNVGPWHERVRARPSWNA</sequence>
<dbReference type="SFLD" id="SFLDS00019">
    <property type="entry name" value="Glutathione_Transferase_(cytos"/>
    <property type="match status" value="1"/>
</dbReference>
<organism evidence="3 4">
    <name type="scientific">Mesorhizobium alhagi CCNWXJ12-2</name>
    <dbReference type="NCBI Taxonomy" id="1107882"/>
    <lineage>
        <taxon>Bacteria</taxon>
        <taxon>Pseudomonadati</taxon>
        <taxon>Pseudomonadota</taxon>
        <taxon>Alphaproteobacteria</taxon>
        <taxon>Hyphomicrobiales</taxon>
        <taxon>Phyllobacteriaceae</taxon>
        <taxon>Allomesorhizobium</taxon>
    </lineage>
</organism>
<dbReference type="SUPFAM" id="SSF52833">
    <property type="entry name" value="Thioredoxin-like"/>
    <property type="match status" value="1"/>
</dbReference>
<dbReference type="EMBL" id="AHAM01000332">
    <property type="protein sequence ID" value="EHK52415.1"/>
    <property type="molecule type" value="Genomic_DNA"/>
</dbReference>
<dbReference type="InterPro" id="IPR004046">
    <property type="entry name" value="GST_C"/>
</dbReference>
<protein>
    <submittedName>
        <fullName evidence="3">Glutathione S-transferase</fullName>
    </submittedName>
</protein>
<dbReference type="PANTHER" id="PTHR44051">
    <property type="entry name" value="GLUTATHIONE S-TRANSFERASE-RELATED"/>
    <property type="match status" value="1"/>
</dbReference>
<gene>
    <name evidence="3" type="ORF">MAXJ12_35514</name>
</gene>
<accession>H0I3N8</accession>
<reference evidence="3 4" key="1">
    <citation type="journal article" date="2012" name="J. Bacteriol.">
        <title>Draft Genome Sequence of Mesorhizobium alhagi CCNWXJ12-2T, a Novel Salt-Resistant Species Isolated from the Desert of Northwestern China.</title>
        <authorList>
            <person name="Zhou M."/>
            <person name="Chen W."/>
            <person name="Chen H."/>
            <person name="Wei G."/>
        </authorList>
    </citation>
    <scope>NUCLEOTIDE SEQUENCE [LARGE SCALE GENOMIC DNA]</scope>
    <source>
        <strain evidence="3 4">CCNWXJ12-2</strain>
    </source>
</reference>
<dbReference type="CDD" id="cd03051">
    <property type="entry name" value="GST_N_GTT2_like"/>
    <property type="match status" value="1"/>
</dbReference>
<dbReference type="PROSITE" id="PS50404">
    <property type="entry name" value="GST_NTER"/>
    <property type="match status" value="1"/>
</dbReference>
<evidence type="ECO:0000313" key="3">
    <source>
        <dbReference type="EMBL" id="EHK52415.1"/>
    </source>
</evidence>
<keyword evidence="4" id="KW-1185">Reference proteome</keyword>
<dbReference type="Gene3D" id="1.20.1050.10">
    <property type="match status" value="1"/>
</dbReference>
<evidence type="ECO:0000259" key="1">
    <source>
        <dbReference type="PROSITE" id="PS50404"/>
    </source>
</evidence>
<evidence type="ECO:0000313" key="4">
    <source>
        <dbReference type="Proteomes" id="UP000003250"/>
    </source>
</evidence>
<dbReference type="Gene3D" id="3.40.30.10">
    <property type="entry name" value="Glutaredoxin"/>
    <property type="match status" value="1"/>
</dbReference>
<dbReference type="PATRIC" id="fig|1107882.3.peg.6843"/>
<dbReference type="InterPro" id="IPR004045">
    <property type="entry name" value="Glutathione_S-Trfase_N"/>
</dbReference>
<dbReference type="GO" id="GO:0016740">
    <property type="term" value="F:transferase activity"/>
    <property type="evidence" value="ECO:0007669"/>
    <property type="project" value="UniProtKB-KW"/>
</dbReference>
<dbReference type="PANTHER" id="PTHR44051:SF8">
    <property type="entry name" value="GLUTATHIONE S-TRANSFERASE GSTA"/>
    <property type="match status" value="1"/>
</dbReference>
<dbReference type="AlphaFoldDB" id="H0I3N8"/>
<dbReference type="SUPFAM" id="SSF47616">
    <property type="entry name" value="GST C-terminal domain-like"/>
    <property type="match status" value="1"/>
</dbReference>
<proteinExistence type="predicted"/>
<evidence type="ECO:0000259" key="2">
    <source>
        <dbReference type="PROSITE" id="PS50405"/>
    </source>
</evidence>
<dbReference type="Proteomes" id="UP000003250">
    <property type="component" value="Unassembled WGS sequence"/>
</dbReference>
<feature type="domain" description="GST C-terminal" evidence="2">
    <location>
        <begin position="91"/>
        <end position="208"/>
    </location>
</feature>
<dbReference type="InterPro" id="IPR036282">
    <property type="entry name" value="Glutathione-S-Trfase_C_sf"/>
</dbReference>
<dbReference type="SFLD" id="SFLDG00358">
    <property type="entry name" value="Main_(cytGST)"/>
    <property type="match status" value="1"/>
</dbReference>
<dbReference type="RefSeq" id="WP_008840645.1">
    <property type="nucleotide sequence ID" value="NZ_AHAM01000332.1"/>
</dbReference>
<name>H0I3N8_9HYPH</name>
<dbReference type="InterPro" id="IPR036249">
    <property type="entry name" value="Thioredoxin-like_sf"/>
</dbReference>
<dbReference type="PROSITE" id="PS50405">
    <property type="entry name" value="GST_CTER"/>
    <property type="match status" value="1"/>
</dbReference>
<dbReference type="Pfam" id="PF00043">
    <property type="entry name" value="GST_C"/>
    <property type="match status" value="1"/>
</dbReference>
<dbReference type="InterPro" id="IPR034345">
    <property type="entry name" value="Gtt2-like_N"/>
</dbReference>
<feature type="domain" description="GST N-terminal" evidence="1">
    <location>
        <begin position="4"/>
        <end position="86"/>
    </location>
</feature>
<dbReference type="Pfam" id="PF13409">
    <property type="entry name" value="GST_N_2"/>
    <property type="match status" value="1"/>
</dbReference>
<dbReference type="InterPro" id="IPR040079">
    <property type="entry name" value="Glutathione_S-Trfase"/>
</dbReference>